<organism evidence="3 4">
    <name type="scientific">Rothia dentocariosa</name>
    <dbReference type="NCBI Taxonomy" id="2047"/>
    <lineage>
        <taxon>Bacteria</taxon>
        <taxon>Bacillati</taxon>
        <taxon>Actinomycetota</taxon>
        <taxon>Actinomycetes</taxon>
        <taxon>Micrococcales</taxon>
        <taxon>Micrococcaceae</taxon>
        <taxon>Rothia</taxon>
    </lineage>
</organism>
<evidence type="ECO:0000313" key="4">
    <source>
        <dbReference type="Proteomes" id="UP000219947"/>
    </source>
</evidence>
<dbReference type="InterPro" id="IPR046253">
    <property type="entry name" value="DUF6286"/>
</dbReference>
<keyword evidence="1" id="KW-0472">Membrane</keyword>
<feature type="domain" description="DUF6286" evidence="2">
    <location>
        <begin position="75"/>
        <end position="179"/>
    </location>
</feature>
<dbReference type="Pfam" id="PF19803">
    <property type="entry name" value="DUF6286"/>
    <property type="match status" value="1"/>
</dbReference>
<feature type="transmembrane region" description="Helical" evidence="1">
    <location>
        <begin position="56"/>
        <end position="86"/>
    </location>
</feature>
<comment type="caution">
    <text evidence="3">The sequence shown here is derived from an EMBL/GenBank/DDBJ whole genome shotgun (WGS) entry which is preliminary data.</text>
</comment>
<gene>
    <name evidence="3" type="ORF">CRM92_09750</name>
</gene>
<keyword evidence="1" id="KW-0812">Transmembrane</keyword>
<evidence type="ECO:0000259" key="2">
    <source>
        <dbReference type="Pfam" id="PF19803"/>
    </source>
</evidence>
<dbReference type="Proteomes" id="UP000219947">
    <property type="component" value="Unassembled WGS sequence"/>
</dbReference>
<feature type="transmembrane region" description="Helical" evidence="1">
    <location>
        <begin position="16"/>
        <end position="36"/>
    </location>
</feature>
<keyword evidence="4" id="KW-1185">Reference proteome</keyword>
<name>A0A2A8D3L0_9MICC</name>
<sequence>MKTPVQNLIQRPSRSLPVIALALLLLIVGGLGIWALGNRLLNGVWPDGTSSAVSGLGSTIIGAPAIIAVACIVTVCSLFMILLALWPGAPERTEVLADNIPGQTAISRRDLARLVQTHVERVDGVHSAKVRVRRTRVNVIVFSVLDDLEPVRQAAQKAAEQAIQTLKPVGTAHSRVRIQHTS</sequence>
<dbReference type="AlphaFoldDB" id="A0A2A8D3L0"/>
<protein>
    <submittedName>
        <fullName evidence="3">Alkaline shock response membrane anchor protein AmaP</fullName>
    </submittedName>
</protein>
<evidence type="ECO:0000313" key="3">
    <source>
        <dbReference type="EMBL" id="PEN15555.1"/>
    </source>
</evidence>
<dbReference type="RefSeq" id="WP_098043083.1">
    <property type="nucleotide sequence ID" value="NZ_PDEV01000005.1"/>
</dbReference>
<evidence type="ECO:0000256" key="1">
    <source>
        <dbReference type="SAM" id="Phobius"/>
    </source>
</evidence>
<dbReference type="EMBL" id="PDEV01000005">
    <property type="protein sequence ID" value="PEN15555.1"/>
    <property type="molecule type" value="Genomic_DNA"/>
</dbReference>
<accession>A0A2A8D3L0</accession>
<reference evidence="3" key="1">
    <citation type="submission" date="2017-10" db="EMBL/GenBank/DDBJ databases">
        <title>Kefir isolates.</title>
        <authorList>
            <person name="Kim Y."/>
            <person name="Blasche S."/>
        </authorList>
    </citation>
    <scope>NUCLEOTIDE SEQUENCE [LARGE SCALE GENOMIC DNA]</scope>
    <source>
        <strain evidence="3">OG2-2</strain>
    </source>
</reference>
<proteinExistence type="predicted"/>
<keyword evidence="1" id="KW-1133">Transmembrane helix</keyword>